<protein>
    <submittedName>
        <fullName evidence="2">Uncharacterized protein</fullName>
    </submittedName>
</protein>
<name>A0A2N9FB17_FAGSY</name>
<sequence length="123" mass="12864">MESTKDREGGLLDKILPPRLEDAGLEDCALPPDSIQEAFLRAATAVKSRASSIFTTDDDEGAPHGPCATEKGSRVPEVGSDDVVVRGGGKACVEGLQGLEIGEKVKNGGKEGEKKPTLTEAFI</sequence>
<gene>
    <name evidence="2" type="ORF">FSB_LOCUS11973</name>
</gene>
<feature type="region of interest" description="Disordered" evidence="1">
    <location>
        <begin position="54"/>
        <end position="81"/>
    </location>
</feature>
<dbReference type="PANTHER" id="PTHR36713">
    <property type="entry name" value="OS09G0344700 PROTEIN"/>
    <property type="match status" value="1"/>
</dbReference>
<dbReference type="PANTHER" id="PTHR36713:SF1">
    <property type="entry name" value="OS09G0344700 PROTEIN"/>
    <property type="match status" value="1"/>
</dbReference>
<organism evidence="2">
    <name type="scientific">Fagus sylvatica</name>
    <name type="common">Beechnut</name>
    <dbReference type="NCBI Taxonomy" id="28930"/>
    <lineage>
        <taxon>Eukaryota</taxon>
        <taxon>Viridiplantae</taxon>
        <taxon>Streptophyta</taxon>
        <taxon>Embryophyta</taxon>
        <taxon>Tracheophyta</taxon>
        <taxon>Spermatophyta</taxon>
        <taxon>Magnoliopsida</taxon>
        <taxon>eudicotyledons</taxon>
        <taxon>Gunneridae</taxon>
        <taxon>Pentapetalae</taxon>
        <taxon>rosids</taxon>
        <taxon>fabids</taxon>
        <taxon>Fagales</taxon>
        <taxon>Fagaceae</taxon>
        <taxon>Fagus</taxon>
    </lineage>
</organism>
<reference evidence="2" key="1">
    <citation type="submission" date="2018-02" db="EMBL/GenBank/DDBJ databases">
        <authorList>
            <person name="Cohen D.B."/>
            <person name="Kent A.D."/>
        </authorList>
    </citation>
    <scope>NUCLEOTIDE SEQUENCE</scope>
</reference>
<evidence type="ECO:0000256" key="1">
    <source>
        <dbReference type="SAM" id="MobiDB-lite"/>
    </source>
</evidence>
<proteinExistence type="predicted"/>
<accession>A0A2N9FB17</accession>
<dbReference type="AlphaFoldDB" id="A0A2N9FB17"/>
<dbReference type="EMBL" id="OIVN01000688">
    <property type="protein sequence ID" value="SPC84091.1"/>
    <property type="molecule type" value="Genomic_DNA"/>
</dbReference>
<evidence type="ECO:0000313" key="2">
    <source>
        <dbReference type="EMBL" id="SPC84091.1"/>
    </source>
</evidence>